<evidence type="ECO:0000313" key="1">
    <source>
        <dbReference type="EMBL" id="BDU03275.1"/>
    </source>
</evidence>
<evidence type="ECO:0000313" key="2">
    <source>
        <dbReference type="Proteomes" id="UP001317870"/>
    </source>
</evidence>
<protein>
    <submittedName>
        <fullName evidence="1">Uncharacterized protein</fullName>
    </submittedName>
</protein>
<gene>
    <name evidence="1" type="ORF">IFM12276_63030</name>
</gene>
<reference evidence="1 2" key="1">
    <citation type="submission" date="2022-11" db="EMBL/GenBank/DDBJ databases">
        <title>Genome Sequencing of Nocardia sp. ON39_IFM12276 and assembly.</title>
        <authorList>
            <person name="Shimojima M."/>
            <person name="Toyokawa M."/>
            <person name="Uesaka K."/>
        </authorList>
    </citation>
    <scope>NUCLEOTIDE SEQUENCE [LARGE SCALE GENOMIC DNA]</scope>
    <source>
        <strain evidence="1 2">IFM 12276</strain>
    </source>
</reference>
<dbReference type="EMBL" id="AP026978">
    <property type="protein sequence ID" value="BDU03275.1"/>
    <property type="molecule type" value="Genomic_DNA"/>
</dbReference>
<proteinExistence type="predicted"/>
<accession>A0ABN6UEC4</accession>
<organism evidence="1 2">
    <name type="scientific">Nocardia sputorum</name>
    <dbReference type="NCBI Taxonomy" id="2984338"/>
    <lineage>
        <taxon>Bacteria</taxon>
        <taxon>Bacillati</taxon>
        <taxon>Actinomycetota</taxon>
        <taxon>Actinomycetes</taxon>
        <taxon>Mycobacteriales</taxon>
        <taxon>Nocardiaceae</taxon>
        <taxon>Nocardia</taxon>
    </lineage>
</organism>
<name>A0ABN6UEC4_9NOCA</name>
<sequence>MVYPQVASAPLNNPLQLCGSIDNEVRAKPKRLLSDRGGLAYRYECGDGRVWRDYL</sequence>
<keyword evidence="2" id="KW-1185">Reference proteome</keyword>
<dbReference type="Proteomes" id="UP001317870">
    <property type="component" value="Chromosome"/>
</dbReference>